<gene>
    <name evidence="1" type="ORF">LWI29_007943</name>
</gene>
<dbReference type="AlphaFoldDB" id="A0AA39SIE9"/>
<accession>A0AA39SIE9</accession>
<protein>
    <submittedName>
        <fullName evidence="1">Uncharacterized protein</fullName>
    </submittedName>
</protein>
<name>A0AA39SIE9_ACESA</name>
<reference evidence="1" key="1">
    <citation type="journal article" date="2022" name="Plant J.">
        <title>Strategies of tolerance reflected in two North American maple genomes.</title>
        <authorList>
            <person name="McEvoy S.L."/>
            <person name="Sezen U.U."/>
            <person name="Trouern-Trend A."/>
            <person name="McMahon S.M."/>
            <person name="Schaberg P.G."/>
            <person name="Yang J."/>
            <person name="Wegrzyn J.L."/>
            <person name="Swenson N.G."/>
        </authorList>
    </citation>
    <scope>NUCLEOTIDE SEQUENCE</scope>
    <source>
        <strain evidence="1">NS2018</strain>
    </source>
</reference>
<evidence type="ECO:0000313" key="1">
    <source>
        <dbReference type="EMBL" id="KAK0591782.1"/>
    </source>
</evidence>
<comment type="caution">
    <text evidence="1">The sequence shown here is derived from an EMBL/GenBank/DDBJ whole genome shotgun (WGS) entry which is preliminary data.</text>
</comment>
<organism evidence="1 2">
    <name type="scientific">Acer saccharum</name>
    <name type="common">Sugar maple</name>
    <dbReference type="NCBI Taxonomy" id="4024"/>
    <lineage>
        <taxon>Eukaryota</taxon>
        <taxon>Viridiplantae</taxon>
        <taxon>Streptophyta</taxon>
        <taxon>Embryophyta</taxon>
        <taxon>Tracheophyta</taxon>
        <taxon>Spermatophyta</taxon>
        <taxon>Magnoliopsida</taxon>
        <taxon>eudicotyledons</taxon>
        <taxon>Gunneridae</taxon>
        <taxon>Pentapetalae</taxon>
        <taxon>rosids</taxon>
        <taxon>malvids</taxon>
        <taxon>Sapindales</taxon>
        <taxon>Sapindaceae</taxon>
        <taxon>Hippocastanoideae</taxon>
        <taxon>Acereae</taxon>
        <taxon>Acer</taxon>
    </lineage>
</organism>
<dbReference type="EMBL" id="JAUESC010000380">
    <property type="protein sequence ID" value="KAK0591782.1"/>
    <property type="molecule type" value="Genomic_DNA"/>
</dbReference>
<proteinExistence type="predicted"/>
<evidence type="ECO:0000313" key="2">
    <source>
        <dbReference type="Proteomes" id="UP001168877"/>
    </source>
</evidence>
<dbReference type="Proteomes" id="UP001168877">
    <property type="component" value="Unassembled WGS sequence"/>
</dbReference>
<sequence length="97" mass="10657">MKAPNFPAHNLVVAAPFPSGQRSKMVKNQRNAAVKLYGGEVDEVGLLWIVMGKLCCGFDFEIALVCDGEDLGWVRLRDAIDFRLGGQENFGFRLGGQ</sequence>
<keyword evidence="2" id="KW-1185">Reference proteome</keyword>
<reference evidence="1" key="2">
    <citation type="submission" date="2023-06" db="EMBL/GenBank/DDBJ databases">
        <authorList>
            <person name="Swenson N.G."/>
            <person name="Wegrzyn J.L."/>
            <person name="Mcevoy S.L."/>
        </authorList>
    </citation>
    <scope>NUCLEOTIDE SEQUENCE</scope>
    <source>
        <strain evidence="1">NS2018</strain>
        <tissue evidence="1">Leaf</tissue>
    </source>
</reference>